<dbReference type="Proteomes" id="UP000007797">
    <property type="component" value="Unassembled WGS sequence"/>
</dbReference>
<dbReference type="RefSeq" id="XP_004355539.1">
    <property type="nucleotide sequence ID" value="XM_004355486.1"/>
</dbReference>
<evidence type="ECO:0008006" key="5">
    <source>
        <dbReference type="Google" id="ProtNLM"/>
    </source>
</evidence>
<evidence type="ECO:0000256" key="2">
    <source>
        <dbReference type="SAM" id="SignalP"/>
    </source>
</evidence>
<reference evidence="4" key="1">
    <citation type="journal article" date="2011" name="Genome Res.">
        <title>Phylogeny-wide analysis of social amoeba genomes highlights ancient origins for complex intercellular communication.</title>
        <authorList>
            <person name="Heidel A.J."/>
            <person name="Lawal H.M."/>
            <person name="Felder M."/>
            <person name="Schilde C."/>
            <person name="Helps N.R."/>
            <person name="Tunggal B."/>
            <person name="Rivero F."/>
            <person name="John U."/>
            <person name="Schleicher M."/>
            <person name="Eichinger L."/>
            <person name="Platzer M."/>
            <person name="Noegel A.A."/>
            <person name="Schaap P."/>
            <person name="Gloeckner G."/>
        </authorList>
    </citation>
    <scope>NUCLEOTIDE SEQUENCE [LARGE SCALE GENOMIC DNA]</scope>
    <source>
        <strain evidence="4">SH3</strain>
    </source>
</reference>
<keyword evidence="1" id="KW-1133">Transmembrane helix</keyword>
<protein>
    <recommendedName>
        <fullName evidence="5">Transmembrane protein</fullName>
    </recommendedName>
</protein>
<keyword evidence="1" id="KW-0812">Transmembrane</keyword>
<feature type="chain" id="PRO_5003320589" description="Transmembrane protein" evidence="2">
    <location>
        <begin position="19"/>
        <end position="385"/>
    </location>
</feature>
<sequence>MLSKILFVGSIALPFLVNLPIYGIVPNNRDTRIESFYSHGIEKIRNVCQQIETKNTIIMENQDIRDMATFAEMSNKLCRILAQRDVVLMLLNIIMRAEEIWENSYSHRLPLSNQSVYRLYTIFDTESLMSDCTDLLNSILPFVKDTPYDLLYKAINFHPESPTSYRLACAILKTMTLKQHTIQPFINVGMIRMVRFYLDNQMKSEYSQLEDYWLQISRIIYKDRQYQFKSSLSKDQDNMAFIEEYYKKGRFKLWLPKEIRLPPHNMLFKIVTDAFGYYFGWLNMTGFIVGHFYSNTIFSDGIYRRLESTFSRYLACSIFVSSMLLYFSFLLSSTNGKIYILASTITLMAIYSFRERQVKFQRLSGPLYKSFQQRYQTPHQKDQIK</sequence>
<evidence type="ECO:0000313" key="4">
    <source>
        <dbReference type="Proteomes" id="UP000007797"/>
    </source>
</evidence>
<dbReference type="AlphaFoldDB" id="F4Q4P6"/>
<gene>
    <name evidence="3" type="ORF">DFA_08036</name>
</gene>
<keyword evidence="2" id="KW-0732">Signal</keyword>
<dbReference type="EMBL" id="GL883021">
    <property type="protein sequence ID" value="EGG17055.1"/>
    <property type="molecule type" value="Genomic_DNA"/>
</dbReference>
<evidence type="ECO:0000256" key="1">
    <source>
        <dbReference type="SAM" id="Phobius"/>
    </source>
</evidence>
<organism evidence="3 4">
    <name type="scientific">Cavenderia fasciculata</name>
    <name type="common">Slime mold</name>
    <name type="synonym">Dictyostelium fasciculatum</name>
    <dbReference type="NCBI Taxonomy" id="261658"/>
    <lineage>
        <taxon>Eukaryota</taxon>
        <taxon>Amoebozoa</taxon>
        <taxon>Evosea</taxon>
        <taxon>Eumycetozoa</taxon>
        <taxon>Dictyostelia</taxon>
        <taxon>Acytosteliales</taxon>
        <taxon>Cavenderiaceae</taxon>
        <taxon>Cavenderia</taxon>
    </lineage>
</organism>
<feature type="transmembrane region" description="Helical" evidence="1">
    <location>
        <begin position="313"/>
        <end position="332"/>
    </location>
</feature>
<keyword evidence="1" id="KW-0472">Membrane</keyword>
<feature type="transmembrane region" description="Helical" evidence="1">
    <location>
        <begin position="275"/>
        <end position="293"/>
    </location>
</feature>
<name>F4Q4P6_CACFS</name>
<evidence type="ECO:0000313" key="3">
    <source>
        <dbReference type="EMBL" id="EGG17055.1"/>
    </source>
</evidence>
<accession>F4Q4P6</accession>
<keyword evidence="4" id="KW-1185">Reference proteome</keyword>
<dbReference type="GeneID" id="14869143"/>
<dbReference type="KEGG" id="dfa:DFA_08036"/>
<feature type="signal peptide" evidence="2">
    <location>
        <begin position="1"/>
        <end position="18"/>
    </location>
</feature>
<proteinExistence type="predicted"/>